<name>C5LNR3_PERM5</name>
<evidence type="ECO:0000313" key="2">
    <source>
        <dbReference type="EMBL" id="EER01614.1"/>
    </source>
</evidence>
<evidence type="ECO:0000259" key="1">
    <source>
        <dbReference type="PROSITE" id="PS50994"/>
    </source>
</evidence>
<sequence>SPVYVQQNEAIASHPVVIPCTAATLQTRIQLATEAHRAAAHPGGVRTTNVVKRNYWWKRMHKVCAKVVAECECCQRTRANRTWRRAASVVKWRSNLNPGELVGIDVMYLPPLEVEGCRFVGIISATCISTKWLRAVPITGFSGQQAAEALDRLFYNTVIPRVLIVDQGSNFIAADTFRSWAAKRQIRLKYFPVASSSLAGWVERPHKGLRDHLRPMLLDKEDPSLVGDNNWMTRLPRAVYAWNAASYSNNSVLSPYMMVYGIPPRIPGAELTTDDEELAQLGIDHLIDIPSWTALLQQMNDSRRITRDVTMKEYIALWCDLRDKARSSLTRRTKTTEVIRVGDFVRILRPKQPASECTIVVSVRGSVIRIVDSSHRVSDEYIGNIVLAKNDLPNKNVLLECKKSYDRDGSFPDLPAIAVTRELQQ</sequence>
<dbReference type="OMA" id="VAECECC"/>
<dbReference type="GO" id="GO:0015074">
    <property type="term" value="P:DNA integration"/>
    <property type="evidence" value="ECO:0007669"/>
    <property type="project" value="InterPro"/>
</dbReference>
<dbReference type="PANTHER" id="PTHR37984:SF5">
    <property type="entry name" value="PROTEIN NYNRIN-LIKE"/>
    <property type="match status" value="1"/>
</dbReference>
<dbReference type="GeneID" id="9040181"/>
<dbReference type="AlphaFoldDB" id="C5LNR3"/>
<proteinExistence type="predicted"/>
<organism evidence="3">
    <name type="scientific">Perkinsus marinus (strain ATCC 50983 / TXsc)</name>
    <dbReference type="NCBI Taxonomy" id="423536"/>
    <lineage>
        <taxon>Eukaryota</taxon>
        <taxon>Sar</taxon>
        <taxon>Alveolata</taxon>
        <taxon>Perkinsozoa</taxon>
        <taxon>Perkinsea</taxon>
        <taxon>Perkinsida</taxon>
        <taxon>Perkinsidae</taxon>
        <taxon>Perkinsus</taxon>
    </lineage>
</organism>
<dbReference type="PANTHER" id="PTHR37984">
    <property type="entry name" value="PROTEIN CBG26694"/>
    <property type="match status" value="1"/>
</dbReference>
<dbReference type="Proteomes" id="UP000007800">
    <property type="component" value="Unassembled WGS sequence"/>
</dbReference>
<protein>
    <submittedName>
        <fullName evidence="2">Gag/pol/env polyprotein, putative</fullName>
    </submittedName>
</protein>
<dbReference type="GO" id="GO:0003676">
    <property type="term" value="F:nucleic acid binding"/>
    <property type="evidence" value="ECO:0007669"/>
    <property type="project" value="InterPro"/>
</dbReference>
<dbReference type="InterPro" id="IPR001584">
    <property type="entry name" value="Integrase_cat-core"/>
</dbReference>
<reference evidence="2 3" key="1">
    <citation type="submission" date="2008-07" db="EMBL/GenBank/DDBJ databases">
        <authorList>
            <person name="El-Sayed N."/>
            <person name="Caler E."/>
            <person name="Inman J."/>
            <person name="Amedeo P."/>
            <person name="Hass B."/>
            <person name="Wortman J."/>
        </authorList>
    </citation>
    <scope>NUCLEOTIDE SEQUENCE [LARGE SCALE GENOMIC DNA]</scope>
    <source>
        <strain evidence="3">ATCC 50983 / TXsc</strain>
    </source>
</reference>
<dbReference type="InParanoid" id="C5LNR3"/>
<dbReference type="Pfam" id="PF17921">
    <property type="entry name" value="Integrase_H2C2"/>
    <property type="match status" value="1"/>
</dbReference>
<dbReference type="EMBL" id="GG683853">
    <property type="protein sequence ID" value="EER01614.1"/>
    <property type="molecule type" value="Genomic_DNA"/>
</dbReference>
<dbReference type="Gene3D" id="1.10.340.70">
    <property type="match status" value="1"/>
</dbReference>
<feature type="non-terminal residue" evidence="2">
    <location>
        <position position="1"/>
    </location>
</feature>
<dbReference type="InterPro" id="IPR036397">
    <property type="entry name" value="RNaseH_sf"/>
</dbReference>
<accession>C5LNR3</accession>
<feature type="domain" description="Integrase catalytic" evidence="1">
    <location>
        <begin position="94"/>
        <end position="263"/>
    </location>
</feature>
<gene>
    <name evidence="2" type="ORF">Pmar_PMAR002608</name>
</gene>
<evidence type="ECO:0000313" key="3">
    <source>
        <dbReference type="Proteomes" id="UP000007800"/>
    </source>
</evidence>
<dbReference type="InterPro" id="IPR050951">
    <property type="entry name" value="Retrovirus_Pol_polyprotein"/>
</dbReference>
<dbReference type="Gene3D" id="3.30.420.10">
    <property type="entry name" value="Ribonuclease H-like superfamily/Ribonuclease H"/>
    <property type="match status" value="1"/>
</dbReference>
<feature type="non-terminal residue" evidence="2">
    <location>
        <position position="425"/>
    </location>
</feature>
<dbReference type="PROSITE" id="PS50994">
    <property type="entry name" value="INTEGRASE"/>
    <property type="match status" value="1"/>
</dbReference>
<dbReference type="SUPFAM" id="SSF53098">
    <property type="entry name" value="Ribonuclease H-like"/>
    <property type="match status" value="1"/>
</dbReference>
<dbReference type="RefSeq" id="XP_002768896.1">
    <property type="nucleotide sequence ID" value="XM_002768850.1"/>
</dbReference>
<dbReference type="OrthoDB" id="441971at2759"/>
<keyword evidence="3" id="KW-1185">Reference proteome</keyword>
<dbReference type="InterPro" id="IPR012337">
    <property type="entry name" value="RNaseH-like_sf"/>
</dbReference>
<dbReference type="InterPro" id="IPR041588">
    <property type="entry name" value="Integrase_H2C2"/>
</dbReference>